<evidence type="ECO:0000256" key="8">
    <source>
        <dbReference type="SAM" id="Phobius"/>
    </source>
</evidence>
<feature type="transmembrane region" description="Helical" evidence="8">
    <location>
        <begin position="216"/>
        <end position="240"/>
    </location>
</feature>
<dbReference type="Proteomes" id="UP000236642">
    <property type="component" value="Unassembled WGS sequence"/>
</dbReference>
<keyword evidence="3" id="KW-0808">Transferase</keyword>
<evidence type="ECO:0000256" key="6">
    <source>
        <dbReference type="ARBA" id="ARBA00023136"/>
    </source>
</evidence>
<feature type="transmembrane region" description="Helical" evidence="8">
    <location>
        <begin position="12"/>
        <end position="36"/>
    </location>
</feature>
<reference evidence="10" key="1">
    <citation type="submission" date="2017-09" db="EMBL/GenBank/DDBJ databases">
        <title>Metaegenomics of thermophilic ammonia-oxidizing enrichment culture.</title>
        <authorList>
            <person name="Kato S."/>
            <person name="Suzuki K."/>
        </authorList>
    </citation>
    <scope>NUCLEOTIDE SEQUENCE [LARGE SCALE GENOMIC DNA]</scope>
</reference>
<dbReference type="AlphaFoldDB" id="A0A2H5Y5Q7"/>
<keyword evidence="6 8" id="KW-0472">Membrane</keyword>
<comment type="subcellular location">
    <subcellularLocation>
        <location evidence="1">Cell membrane</location>
        <topology evidence="1">Multi-pass membrane protein</topology>
    </subcellularLocation>
</comment>
<evidence type="ECO:0000256" key="2">
    <source>
        <dbReference type="ARBA" id="ARBA00022475"/>
    </source>
</evidence>
<gene>
    <name evidence="9" type="ORF">HRbin22_00889</name>
</gene>
<feature type="transmembrane region" description="Helical" evidence="8">
    <location>
        <begin position="142"/>
        <end position="175"/>
    </location>
</feature>
<evidence type="ECO:0000256" key="1">
    <source>
        <dbReference type="ARBA" id="ARBA00004651"/>
    </source>
</evidence>
<dbReference type="GO" id="GO:0016758">
    <property type="term" value="F:hexosyltransferase activity"/>
    <property type="evidence" value="ECO:0007669"/>
    <property type="project" value="InterPro"/>
</dbReference>
<evidence type="ECO:0000256" key="4">
    <source>
        <dbReference type="ARBA" id="ARBA00022692"/>
    </source>
</evidence>
<feature type="transmembrane region" description="Helical" evidence="8">
    <location>
        <begin position="187"/>
        <end position="209"/>
    </location>
</feature>
<feature type="transmembrane region" description="Helical" evidence="8">
    <location>
        <begin position="111"/>
        <end position="130"/>
    </location>
</feature>
<evidence type="ECO:0000256" key="5">
    <source>
        <dbReference type="ARBA" id="ARBA00022989"/>
    </source>
</evidence>
<keyword evidence="2" id="KW-1003">Cell membrane</keyword>
<feature type="transmembrane region" description="Helical" evidence="8">
    <location>
        <begin position="280"/>
        <end position="301"/>
    </location>
</feature>
<proteinExistence type="inferred from homology"/>
<organism evidence="9 10">
    <name type="scientific">Candidatus Thermoflexus japonica</name>
    <dbReference type="NCBI Taxonomy" id="2035417"/>
    <lineage>
        <taxon>Bacteria</taxon>
        <taxon>Bacillati</taxon>
        <taxon>Chloroflexota</taxon>
        <taxon>Thermoflexia</taxon>
        <taxon>Thermoflexales</taxon>
        <taxon>Thermoflexaceae</taxon>
        <taxon>Thermoflexus</taxon>
    </lineage>
</organism>
<sequence>MRLSTLSRIPQISRLVFAVHLGLALGYIGLVLMAFARGETWRADFTAHYTGARMVWEGQGAMLYNLKAQAQRQREILGGRYLYDGLLPYHHPPFVALALSPLAAMSLRDAFALWAVLTLLLWVGFLGDLIRWTRSWSAAARALTVSAVAALPGFLFSFLLGTFTIWTLVALWAFYRALREGREGWAGLFLALASAHPQATLFPALGLIFARRWKALAVFLASGVLLIGISAAVLGSAVWIEYLAVLGRAAMAFGRQGIDPEAMINLKGLLARLLGPTRHAWVNGLSALGLALGVLAMGMLWRRPWRGEDGDFERRLSGTFAMGLFLTPHANPQDGLLIALPGLLFYRFLQAAPEGGTRTGRTFERVAVIFPMLWLAERFALGSNESVPLGTIALIAAAFWMGSLRRERL</sequence>
<keyword evidence="4 8" id="KW-0812">Transmembrane</keyword>
<evidence type="ECO:0000313" key="9">
    <source>
        <dbReference type="EMBL" id="GBD08648.1"/>
    </source>
</evidence>
<evidence type="ECO:0000313" key="10">
    <source>
        <dbReference type="Proteomes" id="UP000236642"/>
    </source>
</evidence>
<evidence type="ECO:0008006" key="11">
    <source>
        <dbReference type="Google" id="ProtNLM"/>
    </source>
</evidence>
<evidence type="ECO:0000256" key="7">
    <source>
        <dbReference type="ARBA" id="ARBA00024033"/>
    </source>
</evidence>
<comment type="caution">
    <text evidence="9">The sequence shown here is derived from an EMBL/GenBank/DDBJ whole genome shotgun (WGS) entry which is preliminary data.</text>
</comment>
<evidence type="ECO:0000256" key="3">
    <source>
        <dbReference type="ARBA" id="ARBA00022679"/>
    </source>
</evidence>
<dbReference type="InterPro" id="IPR018584">
    <property type="entry name" value="GT87"/>
</dbReference>
<dbReference type="Pfam" id="PF09594">
    <property type="entry name" value="GT87"/>
    <property type="match status" value="1"/>
</dbReference>
<dbReference type="GO" id="GO:0005886">
    <property type="term" value="C:plasma membrane"/>
    <property type="evidence" value="ECO:0007669"/>
    <property type="project" value="UniProtKB-SubCell"/>
</dbReference>
<comment type="similarity">
    <text evidence="7">Belongs to the glycosyltransferase 87 family.</text>
</comment>
<keyword evidence="5 8" id="KW-1133">Transmembrane helix</keyword>
<name>A0A2H5Y5Q7_9CHLR</name>
<protein>
    <recommendedName>
        <fullName evidence="11">DUF2029 domain-containing protein</fullName>
    </recommendedName>
</protein>
<accession>A0A2H5Y5Q7</accession>
<dbReference type="EMBL" id="BEHY01000014">
    <property type="protein sequence ID" value="GBD08648.1"/>
    <property type="molecule type" value="Genomic_DNA"/>
</dbReference>